<keyword evidence="2" id="KW-0442">Lipid degradation</keyword>
<feature type="chain" id="PRO_5035842650" evidence="4">
    <location>
        <begin position="23"/>
        <end position="358"/>
    </location>
</feature>
<evidence type="ECO:0000313" key="6">
    <source>
        <dbReference type="Proteomes" id="UP000694240"/>
    </source>
</evidence>
<evidence type="ECO:0000256" key="3">
    <source>
        <dbReference type="ARBA" id="ARBA00023098"/>
    </source>
</evidence>
<dbReference type="GO" id="GO:0016042">
    <property type="term" value="P:lipid catabolic process"/>
    <property type="evidence" value="ECO:0007669"/>
    <property type="project" value="UniProtKB-KW"/>
</dbReference>
<reference evidence="5 6" key="1">
    <citation type="submission" date="2020-12" db="EMBL/GenBank/DDBJ databases">
        <title>Concerted genomic and epigenomic changes stabilize Arabidopsis allopolyploids.</title>
        <authorList>
            <person name="Chen Z."/>
        </authorList>
    </citation>
    <scope>NUCLEOTIDE SEQUENCE [LARGE SCALE GENOMIC DNA]</scope>
    <source>
        <strain evidence="5">Allo738</strain>
        <tissue evidence="5">Leaf</tissue>
    </source>
</reference>
<dbReference type="PANTHER" id="PTHR46020">
    <property type="entry name" value="OSJNBB0059K02.9 PROTEIN"/>
    <property type="match status" value="1"/>
</dbReference>
<gene>
    <name evidence="5" type="ORF">ISN45_Aa02g015250</name>
</gene>
<organism evidence="5 6">
    <name type="scientific">Arabidopsis thaliana x Arabidopsis arenosa</name>
    <dbReference type="NCBI Taxonomy" id="1240361"/>
    <lineage>
        <taxon>Eukaryota</taxon>
        <taxon>Viridiplantae</taxon>
        <taxon>Streptophyta</taxon>
        <taxon>Embryophyta</taxon>
        <taxon>Tracheophyta</taxon>
        <taxon>Spermatophyta</taxon>
        <taxon>Magnoliopsida</taxon>
        <taxon>eudicotyledons</taxon>
        <taxon>Gunneridae</taxon>
        <taxon>Pentapetalae</taxon>
        <taxon>rosids</taxon>
        <taxon>malvids</taxon>
        <taxon>Brassicales</taxon>
        <taxon>Brassicaceae</taxon>
        <taxon>Camelineae</taxon>
        <taxon>Arabidopsis</taxon>
    </lineage>
</organism>
<dbReference type="GO" id="GO:0016788">
    <property type="term" value="F:hydrolase activity, acting on ester bonds"/>
    <property type="evidence" value="ECO:0007669"/>
    <property type="project" value="InterPro"/>
</dbReference>
<protein>
    <submittedName>
        <fullName evidence="5">GDSL lipase/esterase</fullName>
    </submittedName>
</protein>
<evidence type="ECO:0000256" key="4">
    <source>
        <dbReference type="SAM" id="SignalP"/>
    </source>
</evidence>
<dbReference type="EMBL" id="JAEFBK010000007">
    <property type="protein sequence ID" value="KAG7586197.1"/>
    <property type="molecule type" value="Genomic_DNA"/>
</dbReference>
<proteinExistence type="predicted"/>
<keyword evidence="4" id="KW-0732">Signal</keyword>
<keyword evidence="6" id="KW-1185">Reference proteome</keyword>
<comment type="caution">
    <text evidence="5">The sequence shown here is derived from an EMBL/GenBank/DDBJ whole genome shotgun (WGS) entry which is preliminary data.</text>
</comment>
<dbReference type="InterPro" id="IPR035669">
    <property type="entry name" value="SGNH_plant_lipase-like"/>
</dbReference>
<dbReference type="InterPro" id="IPR001087">
    <property type="entry name" value="GDSL"/>
</dbReference>
<dbReference type="CDD" id="cd01837">
    <property type="entry name" value="SGNH_plant_lipase_like"/>
    <property type="match status" value="1"/>
</dbReference>
<dbReference type="PANTHER" id="PTHR46020:SF21">
    <property type="entry name" value="(RAPE) HYPOTHETICAL PROTEIN"/>
    <property type="match status" value="1"/>
</dbReference>
<keyword evidence="1" id="KW-0378">Hydrolase</keyword>
<keyword evidence="3" id="KW-0443">Lipid metabolism</keyword>
<evidence type="ECO:0000256" key="1">
    <source>
        <dbReference type="ARBA" id="ARBA00022801"/>
    </source>
</evidence>
<dbReference type="Proteomes" id="UP000694240">
    <property type="component" value="Chromosome 7"/>
</dbReference>
<dbReference type="Pfam" id="PF00657">
    <property type="entry name" value="Lipase_GDSL"/>
    <property type="match status" value="1"/>
</dbReference>
<accession>A0A8T2BFQ7</accession>
<feature type="signal peptide" evidence="4">
    <location>
        <begin position="1"/>
        <end position="22"/>
    </location>
</feature>
<evidence type="ECO:0000256" key="2">
    <source>
        <dbReference type="ARBA" id="ARBA00022963"/>
    </source>
</evidence>
<dbReference type="AlphaFoldDB" id="A0A8T2BFQ7"/>
<name>A0A8T2BFQ7_9BRAS</name>
<sequence>MDSLKKLFVSLLLFLFSSFLFGDINGVESSNKHPHLQHLYGPKKMFVFGDSYVDTGNIKMREAPSWEVPYGITFPGKPSGRFSDGRVSTDFLAKLLGLKSPIPYLWKDYAGHERLKYGMNFAYGGTGVFETINSNLNMTYQINLFEQLIGNIYSPSDLSSSLALVSVAGNDYITYLSSSTTITLPLILGIPAFTKKIINQTEVNLRRIHALGVKKIAIPLLHPLGCIPFISKGSSVQDCNIIINALVINHNNLLQTLVANLNKETGLSTFMFIDYYNAFLTVFKNKGEIPGSTRFETPLKECCGGICGVVDEKGQKNYTLCDEPKSAFFWDALHPTQEGWKSVYAVLGKNLTASLIKA</sequence>
<evidence type="ECO:0000313" key="5">
    <source>
        <dbReference type="EMBL" id="KAG7586197.1"/>
    </source>
</evidence>